<proteinExistence type="predicted"/>
<name>G0UAJ8_TRYVY</name>
<dbReference type="OMA" id="QEAQIVY"/>
<sequence>MTTLSSGAFVYVGGKGRHLYLLKEGPSEESCVIYGGEVSAFGFQEGERVIALSLPPSMGEERSVVRLYAFSDGELGEMLGEVAIATATATQLLWVEKVYLVACSPFGCSIFVWENSKLKVSATDKAVCSYVQRERLALLYNESRVVKFWDLKANKVLDSIKLSRQGQRLAHVMGSGYFSFALYDDGTLGAFYVTKTTTKKLQAFPHFFSGDSAMEPSGGAPLQLLVCALSSRKVVVGLHGGVNVHKLEYRHERLMSEKAREALPPGHTLVAFSADGRRCLALNTEKGKHCSLVLHCNEERDGVANDDGPPASLTVQEGSSSSKGESLAPSTAGRDPQEPHNCGAACPPAAPISPKTEAASSSCSISKPDSACPFHRNAVLIATAGVALLASSILLRRLLSHP</sequence>
<accession>G0UAJ8</accession>
<dbReference type="AlphaFoldDB" id="G0UAJ8"/>
<gene>
    <name evidence="2" type="ORF">TVY486_1103150</name>
</gene>
<dbReference type="EMBL" id="HE573027">
    <property type="protein sequence ID" value="CCC52831.1"/>
    <property type="molecule type" value="Genomic_DNA"/>
</dbReference>
<protein>
    <recommendedName>
        <fullName evidence="3">Present in the outer mitochondrial membrane proteome 13</fullName>
    </recommendedName>
</protein>
<dbReference type="SUPFAM" id="SSF50969">
    <property type="entry name" value="YVTN repeat-like/Quinoprotein amine dehydrogenase"/>
    <property type="match status" value="1"/>
</dbReference>
<organism evidence="2">
    <name type="scientific">Trypanosoma vivax (strain Y486)</name>
    <dbReference type="NCBI Taxonomy" id="1055687"/>
    <lineage>
        <taxon>Eukaryota</taxon>
        <taxon>Discoba</taxon>
        <taxon>Euglenozoa</taxon>
        <taxon>Kinetoplastea</taxon>
        <taxon>Metakinetoplastina</taxon>
        <taxon>Trypanosomatida</taxon>
        <taxon>Trypanosomatidae</taxon>
        <taxon>Trypanosoma</taxon>
        <taxon>Duttonella</taxon>
    </lineage>
</organism>
<evidence type="ECO:0000256" key="1">
    <source>
        <dbReference type="SAM" id="MobiDB-lite"/>
    </source>
</evidence>
<feature type="compositionally biased region" description="Polar residues" evidence="1">
    <location>
        <begin position="313"/>
        <end position="324"/>
    </location>
</feature>
<dbReference type="InterPro" id="IPR011044">
    <property type="entry name" value="Quino_amine_DH_bsu"/>
</dbReference>
<feature type="region of interest" description="Disordered" evidence="1">
    <location>
        <begin position="303"/>
        <end position="348"/>
    </location>
</feature>
<evidence type="ECO:0008006" key="3">
    <source>
        <dbReference type="Google" id="ProtNLM"/>
    </source>
</evidence>
<dbReference type="VEuPathDB" id="TriTrypDB:TvY486_1103150"/>
<evidence type="ECO:0000313" key="2">
    <source>
        <dbReference type="EMBL" id="CCC52831.1"/>
    </source>
</evidence>
<reference evidence="2" key="1">
    <citation type="journal article" date="2012" name="Proc. Natl. Acad. Sci. U.S.A.">
        <title>Antigenic diversity is generated by distinct evolutionary mechanisms in African trypanosome species.</title>
        <authorList>
            <person name="Jackson A.P."/>
            <person name="Berry A."/>
            <person name="Aslett M."/>
            <person name="Allison H.C."/>
            <person name="Burton P."/>
            <person name="Vavrova-Anderson J."/>
            <person name="Brown R."/>
            <person name="Browne H."/>
            <person name="Corton N."/>
            <person name="Hauser H."/>
            <person name="Gamble J."/>
            <person name="Gilderthorp R."/>
            <person name="Marcello L."/>
            <person name="McQuillan J."/>
            <person name="Otto T.D."/>
            <person name="Quail M.A."/>
            <person name="Sanders M.J."/>
            <person name="van Tonder A."/>
            <person name="Ginger M.L."/>
            <person name="Field M.C."/>
            <person name="Barry J.D."/>
            <person name="Hertz-Fowler C."/>
            <person name="Berriman M."/>
        </authorList>
    </citation>
    <scope>NUCLEOTIDE SEQUENCE</scope>
    <source>
        <strain evidence="2">Y486</strain>
    </source>
</reference>